<feature type="signal peptide" evidence="1">
    <location>
        <begin position="1"/>
        <end position="16"/>
    </location>
</feature>
<feature type="chain" id="PRO_5035214036" evidence="1">
    <location>
        <begin position="17"/>
        <end position="219"/>
    </location>
</feature>
<dbReference type="Proteomes" id="UP000494040">
    <property type="component" value="Unassembled WGS sequence"/>
</dbReference>
<dbReference type="InterPro" id="IPR020234">
    <property type="entry name" value="Mite_allergen_group-7"/>
</dbReference>
<dbReference type="AlphaFoldDB" id="A0A8I6SKB7"/>
<dbReference type="Pfam" id="PF16984">
    <property type="entry name" value="Grp7_allergen"/>
    <property type="match status" value="1"/>
</dbReference>
<dbReference type="EnsemblMetazoa" id="XM_024229053.1">
    <property type="protein sequence ID" value="XP_024084821.1"/>
    <property type="gene ID" value="LOC112127710"/>
</dbReference>
<protein>
    <submittedName>
        <fullName evidence="2">Uncharacterized protein</fullName>
    </submittedName>
</protein>
<sequence>MFRFLSIILFVYSVSCDQVVINDAVDQLLESARVLVKAKGRDKIKLPSIDKTFEKVVFKTVKIKGEFHASGGVFEDTTSLVRKGDVTMKTEGNKLTLGASLGFNRINVDYSHYSFKLLALHSEGSIHASCAKNAATVVLSIVHSGPNCTVELQRAQIDSLGSFDVKMTGPGDINKLGTVLFTWVLNQFDQLITTVINLQLEQTLSEALRKVDLCEKIPF</sequence>
<dbReference type="Gene3D" id="3.15.10.50">
    <property type="match status" value="1"/>
</dbReference>
<keyword evidence="3" id="KW-1185">Reference proteome</keyword>
<evidence type="ECO:0000313" key="2">
    <source>
        <dbReference type="EnsemblMetazoa" id="XP_024084821.1"/>
    </source>
</evidence>
<keyword evidence="1" id="KW-0732">Signal</keyword>
<dbReference type="InterPro" id="IPR038602">
    <property type="entry name" value="Mite_allergen_7_sf"/>
</dbReference>
<proteinExistence type="predicted"/>
<dbReference type="OrthoDB" id="8187668at2759"/>
<dbReference type="RefSeq" id="XP_024084821.1">
    <property type="nucleotide sequence ID" value="XM_024229053.1"/>
</dbReference>
<name>A0A8I6SKB7_CIMLE</name>
<accession>A0A8I6SKB7</accession>
<organism evidence="2 3">
    <name type="scientific">Cimex lectularius</name>
    <name type="common">Bed bug</name>
    <name type="synonym">Acanthia lectularia</name>
    <dbReference type="NCBI Taxonomy" id="79782"/>
    <lineage>
        <taxon>Eukaryota</taxon>
        <taxon>Metazoa</taxon>
        <taxon>Ecdysozoa</taxon>
        <taxon>Arthropoda</taxon>
        <taxon>Hexapoda</taxon>
        <taxon>Insecta</taxon>
        <taxon>Pterygota</taxon>
        <taxon>Neoptera</taxon>
        <taxon>Paraneoptera</taxon>
        <taxon>Hemiptera</taxon>
        <taxon>Heteroptera</taxon>
        <taxon>Panheteroptera</taxon>
        <taxon>Cimicomorpha</taxon>
        <taxon>Cimicidae</taxon>
        <taxon>Cimex</taxon>
    </lineage>
</organism>
<evidence type="ECO:0000256" key="1">
    <source>
        <dbReference type="SAM" id="SignalP"/>
    </source>
</evidence>
<dbReference type="KEGG" id="clec:112127710"/>
<dbReference type="GeneID" id="112127710"/>
<evidence type="ECO:0000313" key="3">
    <source>
        <dbReference type="Proteomes" id="UP000494040"/>
    </source>
</evidence>
<reference evidence="2" key="1">
    <citation type="submission" date="2022-01" db="UniProtKB">
        <authorList>
            <consortium name="EnsemblMetazoa"/>
        </authorList>
    </citation>
    <scope>IDENTIFICATION</scope>
</reference>
<dbReference type="OMA" id="QRTGNCR"/>